<keyword evidence="2" id="KW-1185">Reference proteome</keyword>
<evidence type="ECO:0000313" key="2">
    <source>
        <dbReference type="Proteomes" id="UP000070467"/>
    </source>
</evidence>
<gene>
    <name evidence="1" type="ORF">HMPREF1871_01134</name>
</gene>
<dbReference type="EMBL" id="LSDB01000063">
    <property type="protein sequence ID" value="KXB55812.1"/>
    <property type="molecule type" value="Genomic_DNA"/>
</dbReference>
<sequence length="48" mass="5964">MSIIVYNRIIKKGTNVKFFGYISNVFFFSQDPLKTRYYKHYSFFFFLF</sequence>
<proteinExistence type="predicted"/>
<reference evidence="1 2" key="1">
    <citation type="submission" date="2016-01" db="EMBL/GenBank/DDBJ databases">
        <authorList>
            <person name="Mitreva M."/>
            <person name="Pepin K.H."/>
            <person name="Mihindukulasuriya K.A."/>
            <person name="Fulton R."/>
            <person name="Fronick C."/>
            <person name="O'Laughlin M."/>
            <person name="Miner T."/>
            <person name="Herter B."/>
            <person name="Rosa B.A."/>
            <person name="Cordes M."/>
            <person name="Tomlinson C."/>
            <person name="Wollam A."/>
            <person name="Palsikar V.B."/>
            <person name="Mardis E.R."/>
            <person name="Wilson R.K."/>
        </authorList>
    </citation>
    <scope>NUCLEOTIDE SEQUENCE [LARGE SCALE GENOMIC DNA]</scope>
    <source>
        <strain evidence="1 2">KA00071</strain>
    </source>
</reference>
<dbReference type="Proteomes" id="UP000070467">
    <property type="component" value="Unassembled WGS sequence"/>
</dbReference>
<name>A0ABR5TNS9_9BACL</name>
<protein>
    <submittedName>
        <fullName evidence="1">Uncharacterized protein</fullName>
    </submittedName>
</protein>
<evidence type="ECO:0000313" key="1">
    <source>
        <dbReference type="EMBL" id="KXB55812.1"/>
    </source>
</evidence>
<accession>A0ABR5TNS9</accession>
<comment type="caution">
    <text evidence="1">The sequence shown here is derived from an EMBL/GenBank/DDBJ whole genome shotgun (WGS) entry which is preliminary data.</text>
</comment>
<organism evidence="1 2">
    <name type="scientific">Gemelliphila asaccharolytica</name>
    <dbReference type="NCBI Taxonomy" id="502393"/>
    <lineage>
        <taxon>Bacteria</taxon>
        <taxon>Bacillati</taxon>
        <taxon>Bacillota</taxon>
        <taxon>Bacilli</taxon>
        <taxon>Bacillales</taxon>
        <taxon>Gemellaceae</taxon>
        <taxon>Gemelliphila</taxon>
    </lineage>
</organism>